<dbReference type="PANTHER" id="PTHR31384">
    <property type="entry name" value="AUXIN RESPONSE FACTOR 4-RELATED"/>
    <property type="match status" value="1"/>
</dbReference>
<comment type="subunit">
    <text evidence="9">Homodimers and heterodimers.</text>
</comment>
<dbReference type="Gene3D" id="2.40.330.10">
    <property type="entry name" value="DNA-binding pseudobarrel domain"/>
    <property type="match status" value="1"/>
</dbReference>
<keyword evidence="4 9" id="KW-0805">Transcription regulation</keyword>
<dbReference type="Pfam" id="PF06507">
    <property type="entry name" value="ARF_AD"/>
    <property type="match status" value="1"/>
</dbReference>
<dbReference type="GO" id="GO:0005634">
    <property type="term" value="C:nucleus"/>
    <property type="evidence" value="ECO:0007669"/>
    <property type="project" value="UniProtKB-SubCell"/>
</dbReference>
<dbReference type="AlphaFoldDB" id="A0A833QJ06"/>
<feature type="domain" description="PB1" evidence="12">
    <location>
        <begin position="711"/>
        <end position="796"/>
    </location>
</feature>
<dbReference type="PROSITE" id="PS51745">
    <property type="entry name" value="PB1"/>
    <property type="match status" value="1"/>
</dbReference>
<evidence type="ECO:0000256" key="2">
    <source>
        <dbReference type="ARBA" id="ARBA00004123"/>
    </source>
</evidence>
<dbReference type="EMBL" id="SWLB01000024">
    <property type="protein sequence ID" value="KAF3323116.1"/>
    <property type="molecule type" value="Genomic_DNA"/>
</dbReference>
<evidence type="ECO:0000256" key="7">
    <source>
        <dbReference type="ARBA" id="ARBA00023242"/>
    </source>
</evidence>
<dbReference type="FunFam" id="2.30.30.1040:FF:000001">
    <property type="entry name" value="Auxin response factor"/>
    <property type="match status" value="1"/>
</dbReference>
<dbReference type="Gene3D" id="3.10.20.90">
    <property type="entry name" value="Phosphatidylinositol 3-kinase Catalytic Subunit, Chain A, domain 1"/>
    <property type="match status" value="1"/>
</dbReference>
<dbReference type="InterPro" id="IPR033389">
    <property type="entry name" value="AUX/IAA_dom"/>
</dbReference>
<evidence type="ECO:0000313" key="13">
    <source>
        <dbReference type="EMBL" id="KAF3323116.1"/>
    </source>
</evidence>
<evidence type="ECO:0000256" key="8">
    <source>
        <dbReference type="ARBA" id="ARBA00023294"/>
    </source>
</evidence>
<sequence length="847" mass="93727">MRVASSGMAQPQQQQEGEQRCLNSELWHACAGPLVSLPALGSRVVYFPQGHSEQVAASTNKEIDGHIPNYPNLPPQLICQLHNVTMHADTETDEVYAQMTLQPLGPQEQKEPFLPIELGAPSKQPTNYFCKTLTASDTSTHGGFSVPRRAAEKVFPPLDFSLQPPAQELIARDLHDNEWKFRHIFRGQPKRHLLTTGWSVFVSAKRLVAGDSVIFIWNDNNQLLLGIRRANRPQTVMPSSVLSSDSMHIGLLAAAAHAAATNSRFTIFYNPRASPSEFVIPMAKYVKAVYHTRVSVGMRFRMLFETEESSVRRYMGTITGISDLDPVRWPNSHWRSVKVGWDESTAGERQPRVSLWEIEPLTTFPMYPTAFPLRLKRPWPTGLPPLYGMKDDDFGRTASLMNPMMNFPGLGAPPWLQPSFNPAMFNLKPDMYQAMASAALQEFRAVDSLKQQQQSQSPSLLQFQQSQNLSNGGPGSNLLASQLLQQMHTQSHQALLQAVQQNQFMQNQLQQVKSQEVTPPQFGTGQQPITDEASNLTQNYTNNASNPVSTCGLSPLHGIFRSFSPEEATNLLNLPRSDHQIVASDNGWPSKRLAVESTIIPSETGPTVHTSSISQIPVSLPQSFMTRDGALDQEQQTHLFGVSIDSSSLLMQNGIQNGMQSDSVAIRFLDSVGDADLPLHQAMSGSNNCLEDSGFANSAEDIGNVNSSQSGTFVKVYKSGSFGRSLDITKFNSYNELRIELGQLFGIEGQLEADPLRSGWQLVFVDRENDILLVGDDPWQEFVNSVWCIKILSTQEVLQMGKEGLNLLNASGPAKRLQSNSCDTYHLSRQDSQNLSSGIPSVGSLDY</sequence>
<accession>A0A833QJ06</accession>
<dbReference type="InterPro" id="IPR010525">
    <property type="entry name" value="ARF_dom"/>
</dbReference>
<evidence type="ECO:0000256" key="10">
    <source>
        <dbReference type="SAM" id="MobiDB-lite"/>
    </source>
</evidence>
<dbReference type="GO" id="GO:0003677">
    <property type="term" value="F:DNA binding"/>
    <property type="evidence" value="ECO:0007669"/>
    <property type="project" value="UniProtKB-KW"/>
</dbReference>
<protein>
    <recommendedName>
        <fullName evidence="9">Auxin response factor</fullName>
    </recommendedName>
</protein>
<dbReference type="PANTHER" id="PTHR31384:SF115">
    <property type="entry name" value="AUXIN RESPONSE FACTOR 6"/>
    <property type="match status" value="1"/>
</dbReference>
<dbReference type="FunFam" id="3.10.20.90:FF:000047">
    <property type="entry name" value="Auxin response factor"/>
    <property type="match status" value="1"/>
</dbReference>
<dbReference type="SUPFAM" id="SSF54277">
    <property type="entry name" value="CAD &amp; PB1 domains"/>
    <property type="match status" value="1"/>
</dbReference>
<comment type="caution">
    <text evidence="13">The sequence shown here is derived from an EMBL/GenBank/DDBJ whole genome shotgun (WGS) entry which is preliminary data.</text>
</comment>
<dbReference type="FunFam" id="2.40.330.10:FF:000001">
    <property type="entry name" value="Auxin response factor"/>
    <property type="match status" value="1"/>
</dbReference>
<dbReference type="InterPro" id="IPR053793">
    <property type="entry name" value="PB1-like"/>
</dbReference>
<dbReference type="CDD" id="cd10017">
    <property type="entry name" value="B3_DNA"/>
    <property type="match status" value="1"/>
</dbReference>
<dbReference type="InterPro" id="IPR003340">
    <property type="entry name" value="B3_DNA-bd"/>
</dbReference>
<evidence type="ECO:0000256" key="1">
    <source>
        <dbReference type="ARBA" id="ARBA00003182"/>
    </source>
</evidence>
<comment type="function">
    <text evidence="1 9">Auxin response factors (ARFs) are transcriptional factors that bind specifically to the DNA sequence 5'-TGTCTC-3' found in the auxin-responsive promoter elements (AuxREs).</text>
</comment>
<dbReference type="OrthoDB" id="2016915at2759"/>
<dbReference type="Gene3D" id="2.30.30.1040">
    <property type="match status" value="1"/>
</dbReference>
<dbReference type="Pfam" id="PF02362">
    <property type="entry name" value="B3"/>
    <property type="match status" value="1"/>
</dbReference>
<keyword evidence="8 9" id="KW-0927">Auxin signaling pathway</keyword>
<evidence type="ECO:0000256" key="4">
    <source>
        <dbReference type="ARBA" id="ARBA00023015"/>
    </source>
</evidence>
<evidence type="ECO:0000259" key="12">
    <source>
        <dbReference type="PROSITE" id="PS51745"/>
    </source>
</evidence>
<dbReference type="SUPFAM" id="SSF101936">
    <property type="entry name" value="DNA-binding pseudobarrel domain"/>
    <property type="match status" value="1"/>
</dbReference>
<evidence type="ECO:0000256" key="3">
    <source>
        <dbReference type="ARBA" id="ARBA00007853"/>
    </source>
</evidence>
<evidence type="ECO:0000259" key="11">
    <source>
        <dbReference type="PROSITE" id="PS50863"/>
    </source>
</evidence>
<keyword evidence="6 9" id="KW-0804">Transcription</keyword>
<evidence type="ECO:0000256" key="9">
    <source>
        <dbReference type="RuleBase" id="RU004561"/>
    </source>
</evidence>
<feature type="domain" description="TF-B3" evidence="11">
    <location>
        <begin position="129"/>
        <end position="231"/>
    </location>
</feature>
<dbReference type="SMART" id="SM01019">
    <property type="entry name" value="B3"/>
    <property type="match status" value="1"/>
</dbReference>
<dbReference type="InterPro" id="IPR044835">
    <property type="entry name" value="ARF_plant"/>
</dbReference>
<feature type="region of interest" description="Disordered" evidence="10">
    <location>
        <begin position="457"/>
        <end position="477"/>
    </location>
</feature>
<evidence type="ECO:0000313" key="14">
    <source>
        <dbReference type="Proteomes" id="UP000623129"/>
    </source>
</evidence>
<dbReference type="GO" id="GO:0009734">
    <property type="term" value="P:auxin-activated signaling pathway"/>
    <property type="evidence" value="ECO:0007669"/>
    <property type="project" value="UniProtKB-KW"/>
</dbReference>
<name>A0A833QJ06_9POAL</name>
<reference evidence="13" key="1">
    <citation type="submission" date="2020-01" db="EMBL/GenBank/DDBJ databases">
        <title>Genome sequence of Kobresia littledalei, the first chromosome-level genome in the family Cyperaceae.</title>
        <authorList>
            <person name="Qu G."/>
        </authorList>
    </citation>
    <scope>NUCLEOTIDE SEQUENCE</scope>
    <source>
        <strain evidence="13">C.B.Clarke</strain>
        <tissue evidence="13">Leaf</tissue>
    </source>
</reference>
<organism evidence="13 14">
    <name type="scientific">Carex littledalei</name>
    <dbReference type="NCBI Taxonomy" id="544730"/>
    <lineage>
        <taxon>Eukaryota</taxon>
        <taxon>Viridiplantae</taxon>
        <taxon>Streptophyta</taxon>
        <taxon>Embryophyta</taxon>
        <taxon>Tracheophyta</taxon>
        <taxon>Spermatophyta</taxon>
        <taxon>Magnoliopsida</taxon>
        <taxon>Liliopsida</taxon>
        <taxon>Poales</taxon>
        <taxon>Cyperaceae</taxon>
        <taxon>Cyperoideae</taxon>
        <taxon>Cariceae</taxon>
        <taxon>Carex</taxon>
        <taxon>Carex subgen. Euthyceras</taxon>
    </lineage>
</organism>
<comment type="subcellular location">
    <subcellularLocation>
        <location evidence="2 9">Nucleus</location>
    </subcellularLocation>
</comment>
<keyword evidence="14" id="KW-1185">Reference proteome</keyword>
<dbReference type="Pfam" id="PF02309">
    <property type="entry name" value="AUX_IAA"/>
    <property type="match status" value="1"/>
</dbReference>
<evidence type="ECO:0000256" key="6">
    <source>
        <dbReference type="ARBA" id="ARBA00023163"/>
    </source>
</evidence>
<dbReference type="Proteomes" id="UP000623129">
    <property type="component" value="Unassembled WGS sequence"/>
</dbReference>
<evidence type="ECO:0000256" key="5">
    <source>
        <dbReference type="ARBA" id="ARBA00023125"/>
    </source>
</evidence>
<dbReference type="GO" id="GO:0006355">
    <property type="term" value="P:regulation of DNA-templated transcription"/>
    <property type="evidence" value="ECO:0007669"/>
    <property type="project" value="InterPro"/>
</dbReference>
<keyword evidence="7 9" id="KW-0539">Nucleus</keyword>
<proteinExistence type="inferred from homology"/>
<feature type="compositionally biased region" description="Low complexity" evidence="10">
    <location>
        <begin position="457"/>
        <end position="470"/>
    </location>
</feature>
<dbReference type="PROSITE" id="PS50863">
    <property type="entry name" value="B3"/>
    <property type="match status" value="1"/>
</dbReference>
<gene>
    <name evidence="13" type="ORF">FCM35_KLT13105</name>
</gene>
<keyword evidence="5 9" id="KW-0238">DNA-binding</keyword>
<comment type="similarity">
    <text evidence="3 9">Belongs to the ARF family.</text>
</comment>
<dbReference type="InterPro" id="IPR015300">
    <property type="entry name" value="DNA-bd_pseudobarrel_sf"/>
</dbReference>